<gene>
    <name evidence="1" type="ORF">ERJ77_26930</name>
</gene>
<dbReference type="Proteomes" id="UP000786185">
    <property type="component" value="Unassembled WGS sequence"/>
</dbReference>
<organism evidence="1 2">
    <name type="scientific">Vibrio anguillarum</name>
    <name type="common">Listonella anguillarum</name>
    <dbReference type="NCBI Taxonomy" id="55601"/>
    <lineage>
        <taxon>Bacteria</taxon>
        <taxon>Pseudomonadati</taxon>
        <taxon>Pseudomonadota</taxon>
        <taxon>Gammaproteobacteria</taxon>
        <taxon>Vibrionales</taxon>
        <taxon>Vibrionaceae</taxon>
        <taxon>Vibrio</taxon>
    </lineage>
</organism>
<dbReference type="EMBL" id="SCLC01001627">
    <property type="protein sequence ID" value="MBF4438053.1"/>
    <property type="molecule type" value="Genomic_DNA"/>
</dbReference>
<sequence length="24" mass="3072">MKFDVFLKSWQGTQLENRWQRFLI</sequence>
<evidence type="ECO:0000313" key="2">
    <source>
        <dbReference type="Proteomes" id="UP000786185"/>
    </source>
</evidence>
<proteinExistence type="predicted"/>
<name>A0AAW4BMZ2_VIBAN</name>
<dbReference type="AlphaFoldDB" id="A0AAW4BMZ2"/>
<comment type="caution">
    <text evidence="1">The sequence shown here is derived from an EMBL/GenBank/DDBJ whole genome shotgun (WGS) entry which is preliminary data.</text>
</comment>
<accession>A0AAW4BMZ2</accession>
<protein>
    <submittedName>
        <fullName evidence="1">Pilus assembly protein</fullName>
    </submittedName>
</protein>
<evidence type="ECO:0000313" key="1">
    <source>
        <dbReference type="EMBL" id="MBF4438053.1"/>
    </source>
</evidence>
<reference evidence="1" key="1">
    <citation type="journal article" date="2021" name="PeerJ">
        <title>Analysis of 44 Vibrio anguillarum genomes reveals high genetic diversity.</title>
        <authorList>
            <person name="Hansen M.J."/>
            <person name="Dalsgaard I."/>
        </authorList>
    </citation>
    <scope>NUCLEOTIDE SEQUENCE</scope>
    <source>
        <strain evidence="1">850617-1/1</strain>
    </source>
</reference>
<feature type="non-terminal residue" evidence="1">
    <location>
        <position position="24"/>
    </location>
</feature>